<dbReference type="InterPro" id="IPR012454">
    <property type="entry name" value="DUF1659"/>
</dbReference>
<gene>
    <name evidence="2" type="ORF">B9W14_08655</name>
</gene>
<evidence type="ECO:0000259" key="1">
    <source>
        <dbReference type="Pfam" id="PF07872"/>
    </source>
</evidence>
<organism evidence="2 3">
    <name type="scientific">Clostridium drakei</name>
    <dbReference type="NCBI Taxonomy" id="332101"/>
    <lineage>
        <taxon>Bacteria</taxon>
        <taxon>Bacillati</taxon>
        <taxon>Bacillota</taxon>
        <taxon>Clostridia</taxon>
        <taxon>Eubacteriales</taxon>
        <taxon>Clostridiaceae</taxon>
        <taxon>Clostridium</taxon>
    </lineage>
</organism>
<dbReference type="EMBL" id="CP020953">
    <property type="protein sequence ID" value="AWI04560.1"/>
    <property type="molecule type" value="Genomic_DNA"/>
</dbReference>
<protein>
    <recommendedName>
        <fullName evidence="1">DUF1659 domain-containing protein</fullName>
    </recommendedName>
</protein>
<keyword evidence="3" id="KW-1185">Reference proteome</keyword>
<dbReference type="Proteomes" id="UP000244910">
    <property type="component" value="Chromosome"/>
</dbReference>
<proteinExistence type="predicted"/>
<sequence>MAAKATKLETAMILKYKDGVDKNGKDVIKKQSFSKVKTSAADQDIFDVAKQFETLLGKTLNELVREDQSGITNA</sequence>
<evidence type="ECO:0000313" key="2">
    <source>
        <dbReference type="EMBL" id="AWI04560.1"/>
    </source>
</evidence>
<reference evidence="3" key="1">
    <citation type="submission" date="2017-04" db="EMBL/GenBank/DDBJ databases">
        <authorList>
            <person name="Song Y."/>
            <person name="Cho B.-K."/>
        </authorList>
    </citation>
    <scope>NUCLEOTIDE SEQUENCE [LARGE SCALE GENOMIC DNA]</scope>
    <source>
        <strain evidence="3">SL1</strain>
    </source>
</reference>
<name>A0A2U8DPG8_9CLOT</name>
<evidence type="ECO:0000313" key="3">
    <source>
        <dbReference type="Proteomes" id="UP000244910"/>
    </source>
</evidence>
<dbReference type="RefSeq" id="WP_032078029.1">
    <property type="nucleotide sequence ID" value="NZ_CP020953.1"/>
</dbReference>
<dbReference type="KEGG" id="cdrk:B9W14_08655"/>
<accession>A0A2U8DPG8</accession>
<dbReference type="OrthoDB" id="1955198at2"/>
<dbReference type="AlphaFoldDB" id="A0A2U8DPG8"/>
<feature type="domain" description="DUF1659" evidence="1">
    <location>
        <begin position="3"/>
        <end position="73"/>
    </location>
</feature>
<dbReference type="Pfam" id="PF07872">
    <property type="entry name" value="DUF1659"/>
    <property type="match status" value="1"/>
</dbReference>